<gene>
    <name evidence="1" type="ORF">EVAR_79606_1</name>
</gene>
<sequence length="90" mass="9509">MNLESNSMTSTTTVNGVGVPSVSVVLLSGGREEKYFLFRPYLAIDSIVELLIHAGITCGPGAAGDGATASQHRPSEADTYLYACFVLRRG</sequence>
<evidence type="ECO:0000313" key="2">
    <source>
        <dbReference type="Proteomes" id="UP000299102"/>
    </source>
</evidence>
<dbReference type="Proteomes" id="UP000299102">
    <property type="component" value="Unassembled WGS sequence"/>
</dbReference>
<proteinExistence type="predicted"/>
<dbReference type="AlphaFoldDB" id="A0A4C1UEK0"/>
<dbReference type="EMBL" id="BGZK01000165">
    <property type="protein sequence ID" value="GBP24759.1"/>
    <property type="molecule type" value="Genomic_DNA"/>
</dbReference>
<organism evidence="1 2">
    <name type="scientific">Eumeta variegata</name>
    <name type="common">Bagworm moth</name>
    <name type="synonym">Eumeta japonica</name>
    <dbReference type="NCBI Taxonomy" id="151549"/>
    <lineage>
        <taxon>Eukaryota</taxon>
        <taxon>Metazoa</taxon>
        <taxon>Ecdysozoa</taxon>
        <taxon>Arthropoda</taxon>
        <taxon>Hexapoda</taxon>
        <taxon>Insecta</taxon>
        <taxon>Pterygota</taxon>
        <taxon>Neoptera</taxon>
        <taxon>Endopterygota</taxon>
        <taxon>Lepidoptera</taxon>
        <taxon>Glossata</taxon>
        <taxon>Ditrysia</taxon>
        <taxon>Tineoidea</taxon>
        <taxon>Psychidae</taxon>
        <taxon>Oiketicinae</taxon>
        <taxon>Eumeta</taxon>
    </lineage>
</organism>
<protein>
    <submittedName>
        <fullName evidence="1">Uncharacterized protein</fullName>
    </submittedName>
</protein>
<keyword evidence="2" id="KW-1185">Reference proteome</keyword>
<evidence type="ECO:0000313" key="1">
    <source>
        <dbReference type="EMBL" id="GBP24759.1"/>
    </source>
</evidence>
<name>A0A4C1UEK0_EUMVA</name>
<accession>A0A4C1UEK0</accession>
<reference evidence="1 2" key="1">
    <citation type="journal article" date="2019" name="Commun. Biol.">
        <title>The bagworm genome reveals a unique fibroin gene that provides high tensile strength.</title>
        <authorList>
            <person name="Kono N."/>
            <person name="Nakamura H."/>
            <person name="Ohtoshi R."/>
            <person name="Tomita M."/>
            <person name="Numata K."/>
            <person name="Arakawa K."/>
        </authorList>
    </citation>
    <scope>NUCLEOTIDE SEQUENCE [LARGE SCALE GENOMIC DNA]</scope>
</reference>
<comment type="caution">
    <text evidence="1">The sequence shown here is derived from an EMBL/GenBank/DDBJ whole genome shotgun (WGS) entry which is preliminary data.</text>
</comment>